<evidence type="ECO:0000313" key="9">
    <source>
        <dbReference type="EMBL" id="TYS12996.1"/>
    </source>
</evidence>
<proteinExistence type="predicted"/>
<dbReference type="InterPro" id="IPR020846">
    <property type="entry name" value="MFS_dom"/>
</dbReference>
<dbReference type="PANTHER" id="PTHR43266:SF2">
    <property type="entry name" value="MAJOR FACILITATOR SUPERFAMILY (MFS) PROFILE DOMAIN-CONTAINING PROTEIN"/>
    <property type="match status" value="1"/>
</dbReference>
<dbReference type="EMBL" id="VTEI01000026">
    <property type="protein sequence ID" value="TYS12996.1"/>
    <property type="molecule type" value="Genomic_DNA"/>
</dbReference>
<evidence type="ECO:0000256" key="2">
    <source>
        <dbReference type="ARBA" id="ARBA00022448"/>
    </source>
</evidence>
<feature type="transmembrane region" description="Helical" evidence="7">
    <location>
        <begin position="78"/>
        <end position="97"/>
    </location>
</feature>
<dbReference type="PANTHER" id="PTHR43266">
    <property type="entry name" value="MACROLIDE-EFFLUX PROTEIN"/>
    <property type="match status" value="1"/>
</dbReference>
<feature type="transmembrane region" description="Helical" evidence="7">
    <location>
        <begin position="12"/>
        <end position="33"/>
    </location>
</feature>
<evidence type="ECO:0000256" key="4">
    <source>
        <dbReference type="ARBA" id="ARBA00022692"/>
    </source>
</evidence>
<dbReference type="GO" id="GO:0022857">
    <property type="term" value="F:transmembrane transporter activity"/>
    <property type="evidence" value="ECO:0007669"/>
    <property type="project" value="InterPro"/>
</dbReference>
<feature type="transmembrane region" description="Helical" evidence="7">
    <location>
        <begin position="379"/>
        <end position="400"/>
    </location>
</feature>
<evidence type="ECO:0000259" key="8">
    <source>
        <dbReference type="PROSITE" id="PS50850"/>
    </source>
</evidence>
<feature type="transmembrane region" description="Helical" evidence="7">
    <location>
        <begin position="45"/>
        <end position="66"/>
    </location>
</feature>
<feature type="transmembrane region" description="Helical" evidence="7">
    <location>
        <begin position="142"/>
        <end position="162"/>
    </location>
</feature>
<dbReference type="InterPro" id="IPR011701">
    <property type="entry name" value="MFS"/>
</dbReference>
<evidence type="ECO:0000313" key="10">
    <source>
        <dbReference type="Proteomes" id="UP000322267"/>
    </source>
</evidence>
<evidence type="ECO:0000256" key="1">
    <source>
        <dbReference type="ARBA" id="ARBA00004651"/>
    </source>
</evidence>
<evidence type="ECO:0000256" key="5">
    <source>
        <dbReference type="ARBA" id="ARBA00022989"/>
    </source>
</evidence>
<organism evidence="9 10">
    <name type="scientific">Rossellomorea vietnamensis</name>
    <dbReference type="NCBI Taxonomy" id="218284"/>
    <lineage>
        <taxon>Bacteria</taxon>
        <taxon>Bacillati</taxon>
        <taxon>Bacillota</taxon>
        <taxon>Bacilli</taxon>
        <taxon>Bacillales</taxon>
        <taxon>Bacillaceae</taxon>
        <taxon>Rossellomorea</taxon>
    </lineage>
</organism>
<feature type="transmembrane region" description="Helical" evidence="7">
    <location>
        <begin position="222"/>
        <end position="240"/>
    </location>
</feature>
<name>A0A5D4NI40_9BACI</name>
<feature type="transmembrane region" description="Helical" evidence="7">
    <location>
        <begin position="168"/>
        <end position="186"/>
    </location>
</feature>
<feature type="domain" description="Major facilitator superfamily (MFS) profile" evidence="8">
    <location>
        <begin position="14"/>
        <end position="407"/>
    </location>
</feature>
<reference evidence="9 10" key="1">
    <citation type="submission" date="2019-08" db="EMBL/GenBank/DDBJ databases">
        <title>Bacillus genomes from the desert of Cuatro Cienegas, Coahuila.</title>
        <authorList>
            <person name="Olmedo-Alvarez G."/>
        </authorList>
    </citation>
    <scope>NUCLEOTIDE SEQUENCE [LARGE SCALE GENOMIC DNA]</scope>
    <source>
        <strain evidence="9 10">CH34_1T</strain>
    </source>
</reference>
<evidence type="ECO:0000256" key="3">
    <source>
        <dbReference type="ARBA" id="ARBA00022475"/>
    </source>
</evidence>
<evidence type="ECO:0000256" key="6">
    <source>
        <dbReference type="ARBA" id="ARBA00023136"/>
    </source>
</evidence>
<accession>A0A5D4NI40</accession>
<keyword evidence="5 7" id="KW-1133">Transmembrane helix</keyword>
<dbReference type="PROSITE" id="PS50850">
    <property type="entry name" value="MFS"/>
    <property type="match status" value="1"/>
</dbReference>
<feature type="transmembrane region" description="Helical" evidence="7">
    <location>
        <begin position="344"/>
        <end position="367"/>
    </location>
</feature>
<keyword evidence="6 7" id="KW-0472">Membrane</keyword>
<protein>
    <submittedName>
        <fullName evidence="9">MFS transporter</fullName>
    </submittedName>
</protein>
<dbReference type="Pfam" id="PF07690">
    <property type="entry name" value="MFS_1"/>
    <property type="match status" value="1"/>
</dbReference>
<dbReference type="Gene3D" id="1.20.1250.20">
    <property type="entry name" value="MFS general substrate transporter like domains"/>
    <property type="match status" value="1"/>
</dbReference>
<feature type="transmembrane region" description="Helical" evidence="7">
    <location>
        <begin position="103"/>
        <end position="130"/>
    </location>
</feature>
<comment type="caution">
    <text evidence="9">The sequence shown here is derived from an EMBL/GenBank/DDBJ whole genome shotgun (WGS) entry which is preliminary data.</text>
</comment>
<comment type="subcellular location">
    <subcellularLocation>
        <location evidence="1">Cell membrane</location>
        <topology evidence="1">Multi-pass membrane protein</topology>
    </subcellularLocation>
</comment>
<dbReference type="InterPro" id="IPR036259">
    <property type="entry name" value="MFS_trans_sf"/>
</dbReference>
<dbReference type="GO" id="GO:0005886">
    <property type="term" value="C:plasma membrane"/>
    <property type="evidence" value="ECO:0007669"/>
    <property type="project" value="UniProtKB-SubCell"/>
</dbReference>
<dbReference type="SUPFAM" id="SSF103473">
    <property type="entry name" value="MFS general substrate transporter"/>
    <property type="match status" value="1"/>
</dbReference>
<keyword evidence="4 7" id="KW-0812">Transmembrane</keyword>
<keyword evidence="3" id="KW-1003">Cell membrane</keyword>
<feature type="transmembrane region" description="Helical" evidence="7">
    <location>
        <begin position="287"/>
        <end position="305"/>
    </location>
</feature>
<dbReference type="CDD" id="cd06173">
    <property type="entry name" value="MFS_MefA_like"/>
    <property type="match status" value="1"/>
</dbReference>
<dbReference type="Proteomes" id="UP000322267">
    <property type="component" value="Unassembled WGS sequence"/>
</dbReference>
<sequence>MNLVKRWDYWKNPTILLIAVGISNIGAWIYLIALNLTVLQLTEGSALAVAGLYIIKPIATLFTNTWSGSVIDRLNKRTIMIFLDLVRALLIGILPFFSSLWMIYLIVFVLGMAGSIFTPTSMSYITQLLIPEQRKKFNAIRSLISSGSFLLGPAVAGLLFAIGSPSSAIYINAIAMFISGLLTFMLPNLEDKKLKEEHLNKISIKLMKEDWGIVKSFSKKNIYIMLVYMSFIGLMVMATALDSLEAAFSTEVLGLTEKSYGFLVSIAGGGIVAGSLILVLFSSRISVAYLMGFGAIFVSVGYIIYSFSTNFFMASIGFFVLSFALAFINTGFQTFYQNNIPIDIMGRIGSIYGLIQAFLIIIVTVLFGVTAEISALRNIIILGSFIMLLINIGLCTLTMLPTKSRYYNEPVNN</sequence>
<feature type="transmembrane region" description="Helical" evidence="7">
    <location>
        <begin position="260"/>
        <end position="280"/>
    </location>
</feature>
<dbReference type="RefSeq" id="WP_148942345.1">
    <property type="nucleotide sequence ID" value="NZ_VTEI01000026.1"/>
</dbReference>
<gene>
    <name evidence="9" type="ORF">FZC78_22705</name>
</gene>
<evidence type="ECO:0000256" key="7">
    <source>
        <dbReference type="SAM" id="Phobius"/>
    </source>
</evidence>
<dbReference type="AlphaFoldDB" id="A0A5D4NI40"/>
<feature type="transmembrane region" description="Helical" evidence="7">
    <location>
        <begin position="311"/>
        <end position="332"/>
    </location>
</feature>
<dbReference type="OrthoDB" id="2156306at2"/>
<keyword evidence="2" id="KW-0813">Transport</keyword>